<dbReference type="Proteomes" id="UP000250557">
    <property type="component" value="Chromosome"/>
</dbReference>
<dbReference type="EMBL" id="CP043451">
    <property type="protein sequence ID" value="QEM03731.1"/>
    <property type="molecule type" value="Genomic_DNA"/>
</dbReference>
<dbReference type="Proteomes" id="UP000663940">
    <property type="component" value="Chromosome"/>
</dbReference>
<dbReference type="RefSeq" id="WP_112652434.1">
    <property type="nucleotide sequence ID" value="NZ_CP043451.1"/>
</dbReference>
<evidence type="ECO:0000313" key="1">
    <source>
        <dbReference type="EMBL" id="QEM03731.1"/>
    </source>
</evidence>
<protein>
    <submittedName>
        <fullName evidence="1">Uncharacterized protein</fullName>
    </submittedName>
</protein>
<dbReference type="AlphaFoldDB" id="A0AAE6JDU6"/>
<reference evidence="2 4" key="2">
    <citation type="submission" date="2021-03" db="EMBL/GenBank/DDBJ databases">
        <title>Mucilaginibacter strains isolated from gold and copper mining confer multi heavy-metal resistance.</title>
        <authorList>
            <person name="Li Y."/>
        </authorList>
    </citation>
    <scope>NUCLEOTIDE SEQUENCE [LARGE SCALE GENOMIC DNA]</scope>
    <source>
        <strain evidence="2 4">P2-4</strain>
    </source>
</reference>
<evidence type="ECO:0000313" key="2">
    <source>
        <dbReference type="EMBL" id="QTE47494.1"/>
    </source>
</evidence>
<dbReference type="EMBL" id="CP071880">
    <property type="protein sequence ID" value="QTE47494.1"/>
    <property type="molecule type" value="Genomic_DNA"/>
</dbReference>
<keyword evidence="4" id="KW-1185">Reference proteome</keyword>
<proteinExistence type="predicted"/>
<organism evidence="1 3">
    <name type="scientific">Mucilaginibacter rubeus</name>
    <dbReference type="NCBI Taxonomy" id="2027860"/>
    <lineage>
        <taxon>Bacteria</taxon>
        <taxon>Pseudomonadati</taxon>
        <taxon>Bacteroidota</taxon>
        <taxon>Sphingobacteriia</taxon>
        <taxon>Sphingobacteriales</taxon>
        <taxon>Sphingobacteriaceae</taxon>
        <taxon>Mucilaginibacter</taxon>
    </lineage>
</organism>
<gene>
    <name evidence="1" type="ORF">DIU31_009475</name>
    <name evidence="2" type="ORF">J3L21_18160</name>
</gene>
<accession>A0AAE6JDU6</accession>
<evidence type="ECO:0000313" key="3">
    <source>
        <dbReference type="Proteomes" id="UP000250557"/>
    </source>
</evidence>
<sequence length="125" mass="14745">MTICYEFAFKLAVRKKNGRLFKNHTVNGIGFTFQNALWDVYYSLKKRKSEIVTILSVRPLRVAFAFNRQQQSIKINIADHPPDIPDDLNRELEILPKKRIEEPVKALIWEDEATFYFIVKRPYNG</sequence>
<name>A0AAE6JDU6_9SPHI</name>
<reference evidence="1 3" key="1">
    <citation type="submission" date="2019-08" db="EMBL/GenBank/DDBJ databases">
        <title>Comparative genome analysis confer to the adaptation heavy metal polluted environment.</title>
        <authorList>
            <person name="Li Y."/>
        </authorList>
    </citation>
    <scope>NUCLEOTIDE SEQUENCE [LARGE SCALE GENOMIC DNA]</scope>
    <source>
        <strain evidence="1 3">P2</strain>
    </source>
</reference>
<evidence type="ECO:0000313" key="4">
    <source>
        <dbReference type="Proteomes" id="UP000663940"/>
    </source>
</evidence>